<organism evidence="5 6">
    <name type="scientific">Candidatus Falkowbacteria bacterium RIFOXYD2_FULL_34_120</name>
    <dbReference type="NCBI Taxonomy" id="1798007"/>
    <lineage>
        <taxon>Bacteria</taxon>
        <taxon>Candidatus Falkowiibacteriota</taxon>
    </lineage>
</organism>
<keyword evidence="3" id="KW-0808">Transferase</keyword>
<dbReference type="InterPro" id="IPR029064">
    <property type="entry name" value="Ribosomal_eL30-like_sf"/>
</dbReference>
<reference evidence="5 6" key="1">
    <citation type="journal article" date="2016" name="Nat. Commun.">
        <title>Thousands of microbial genomes shed light on interconnected biogeochemical processes in an aquifer system.</title>
        <authorList>
            <person name="Anantharaman K."/>
            <person name="Brown C.T."/>
            <person name="Hug L.A."/>
            <person name="Sharon I."/>
            <person name="Castelle C.J."/>
            <person name="Probst A.J."/>
            <person name="Thomas B.C."/>
            <person name="Singh A."/>
            <person name="Wilkins M.J."/>
            <person name="Karaoz U."/>
            <person name="Brodie E.L."/>
            <person name="Williams K.H."/>
            <person name="Hubbard S.S."/>
            <person name="Banfield J.F."/>
        </authorList>
    </citation>
    <scope>NUCLEOTIDE SEQUENCE [LARGE SCALE GENOMIC DNA]</scope>
</reference>
<protein>
    <recommendedName>
        <fullName evidence="4">RNA 2-O ribose methyltransferase substrate binding domain-containing protein</fullName>
    </recommendedName>
</protein>
<dbReference type="Gene3D" id="3.30.1330.30">
    <property type="match status" value="1"/>
</dbReference>
<proteinExistence type="inferred from homology"/>
<dbReference type="GO" id="GO:0032259">
    <property type="term" value="P:methylation"/>
    <property type="evidence" value="ECO:0007669"/>
    <property type="project" value="UniProtKB-KW"/>
</dbReference>
<comment type="similarity">
    <text evidence="1">Belongs to the class IV-like SAM-binding methyltransferase superfamily. RNA methyltransferase TrmH family.</text>
</comment>
<evidence type="ECO:0000256" key="2">
    <source>
        <dbReference type="ARBA" id="ARBA00022603"/>
    </source>
</evidence>
<name>A0A1F5TPA7_9BACT</name>
<dbReference type="GO" id="GO:0005737">
    <property type="term" value="C:cytoplasm"/>
    <property type="evidence" value="ECO:0007669"/>
    <property type="project" value="UniProtKB-ARBA"/>
</dbReference>
<dbReference type="PANTHER" id="PTHR43191">
    <property type="entry name" value="RRNA METHYLTRANSFERASE 3"/>
    <property type="match status" value="1"/>
</dbReference>
<dbReference type="EMBL" id="MFGO01000021">
    <property type="protein sequence ID" value="OGF40756.1"/>
    <property type="molecule type" value="Genomic_DNA"/>
</dbReference>
<dbReference type="InterPro" id="IPR029026">
    <property type="entry name" value="tRNA_m1G_MTases_N"/>
</dbReference>
<evidence type="ECO:0000313" key="6">
    <source>
        <dbReference type="Proteomes" id="UP000177579"/>
    </source>
</evidence>
<dbReference type="InterPro" id="IPR013123">
    <property type="entry name" value="SpoU_subst-bd"/>
</dbReference>
<dbReference type="InterPro" id="IPR051259">
    <property type="entry name" value="rRNA_Methyltransferase"/>
</dbReference>
<dbReference type="Gene3D" id="3.40.1280.10">
    <property type="match status" value="1"/>
</dbReference>
<dbReference type="GO" id="GO:0006396">
    <property type="term" value="P:RNA processing"/>
    <property type="evidence" value="ECO:0007669"/>
    <property type="project" value="InterPro"/>
</dbReference>
<dbReference type="Proteomes" id="UP000177579">
    <property type="component" value="Unassembled WGS sequence"/>
</dbReference>
<comment type="caution">
    <text evidence="5">The sequence shown here is derived from an EMBL/GenBank/DDBJ whole genome shotgun (WGS) entry which is preliminary data.</text>
</comment>
<dbReference type="PANTHER" id="PTHR43191:SF2">
    <property type="entry name" value="RRNA METHYLTRANSFERASE 3, MITOCHONDRIAL"/>
    <property type="match status" value="1"/>
</dbReference>
<dbReference type="InterPro" id="IPR029028">
    <property type="entry name" value="Alpha/beta_knot_MTases"/>
</dbReference>
<dbReference type="InterPro" id="IPR001537">
    <property type="entry name" value="SpoU_MeTrfase"/>
</dbReference>
<evidence type="ECO:0000259" key="4">
    <source>
        <dbReference type="SMART" id="SM00967"/>
    </source>
</evidence>
<evidence type="ECO:0000256" key="3">
    <source>
        <dbReference type="ARBA" id="ARBA00022679"/>
    </source>
</evidence>
<evidence type="ECO:0000313" key="5">
    <source>
        <dbReference type="EMBL" id="OGF40756.1"/>
    </source>
</evidence>
<dbReference type="Pfam" id="PF00588">
    <property type="entry name" value="SpoU_methylase"/>
    <property type="match status" value="1"/>
</dbReference>
<dbReference type="Pfam" id="PF22435">
    <property type="entry name" value="MRM3-like_sub_bind"/>
    <property type="match status" value="1"/>
</dbReference>
<evidence type="ECO:0000256" key="1">
    <source>
        <dbReference type="ARBA" id="ARBA00007228"/>
    </source>
</evidence>
<gene>
    <name evidence="5" type="ORF">A2531_06980</name>
</gene>
<dbReference type="SUPFAM" id="SSF55315">
    <property type="entry name" value="L30e-like"/>
    <property type="match status" value="1"/>
</dbReference>
<accession>A0A1F5TPA7</accession>
<dbReference type="InterPro" id="IPR053888">
    <property type="entry name" value="MRM3-like_sub_bind"/>
</dbReference>
<dbReference type="AlphaFoldDB" id="A0A1F5TPA7"/>
<keyword evidence="2" id="KW-0489">Methyltransferase</keyword>
<dbReference type="SUPFAM" id="SSF75217">
    <property type="entry name" value="alpha/beta knot"/>
    <property type="match status" value="1"/>
</dbReference>
<dbReference type="GO" id="GO:0003723">
    <property type="term" value="F:RNA binding"/>
    <property type="evidence" value="ECO:0007669"/>
    <property type="project" value="InterPro"/>
</dbReference>
<sequence length="261" mass="29508">MYKIINSPQNQIIKKIIKLKKSRNRKKEKHILIEGLREIIIALKADIKIETLFFSSDISTINSKLTRNIKSEKIIQIDNKIFPKISNRENPDGYLALAAYAENDLKKYKPKNNPLILILEKLEKPGNFGAIFRTADAFGVDAIFICEAQTDLYNPNIIRASLGTVFTNKIFICSSNEAILWLQKNKIKILATTPHTDNNFYNIDYTRSAAIAIGSEDKGLTDVWLNKCDKKILIPMKGKINSLNASASAAIILTEANRQRI</sequence>
<dbReference type="GO" id="GO:0008173">
    <property type="term" value="F:RNA methyltransferase activity"/>
    <property type="evidence" value="ECO:0007669"/>
    <property type="project" value="InterPro"/>
</dbReference>
<dbReference type="SMART" id="SM00967">
    <property type="entry name" value="SpoU_sub_bind"/>
    <property type="match status" value="1"/>
</dbReference>
<dbReference type="CDD" id="cd18104">
    <property type="entry name" value="SpoU-like_RNA-MTase"/>
    <property type="match status" value="1"/>
</dbReference>
<feature type="domain" description="RNA 2-O ribose methyltransferase substrate binding" evidence="4">
    <location>
        <begin position="32"/>
        <end position="104"/>
    </location>
</feature>